<dbReference type="Proteomes" id="UP000006727">
    <property type="component" value="Chromosome 4"/>
</dbReference>
<dbReference type="Gramene" id="Pp3c4_6925V3.1">
    <property type="protein sequence ID" value="PAC:32919447.CDS.1"/>
    <property type="gene ID" value="Pp3c4_6925"/>
</dbReference>
<dbReference type="InParanoid" id="A0A2K1KMI0"/>
<dbReference type="EnsemblPlants" id="Pp3c4_6925V3.1">
    <property type="protein sequence ID" value="PAC:32919447.CDS.1"/>
    <property type="gene ID" value="Pp3c4_6925"/>
</dbReference>
<feature type="compositionally biased region" description="Low complexity" evidence="1">
    <location>
        <begin position="64"/>
        <end position="75"/>
    </location>
</feature>
<evidence type="ECO:0000313" key="3">
    <source>
        <dbReference type="EnsemblPlants" id="PAC:32919447.CDS.1"/>
    </source>
</evidence>
<gene>
    <name evidence="2" type="ORF">PHYPA_005869</name>
</gene>
<feature type="compositionally biased region" description="Basic and acidic residues" evidence="1">
    <location>
        <begin position="7"/>
        <end position="22"/>
    </location>
</feature>
<proteinExistence type="predicted"/>
<evidence type="ECO:0000256" key="1">
    <source>
        <dbReference type="SAM" id="MobiDB-lite"/>
    </source>
</evidence>
<dbReference type="AlphaFoldDB" id="A0A2K1KMI0"/>
<sequence length="75" mass="8643">MSCPAHTRPETRQRVWENRETPHSLPSRENPPHHEDHRNRSKLSSDFLDVTSKISVPEVDDDVNTTPTTTQSLKL</sequence>
<accession>A0A2K1KMI0</accession>
<evidence type="ECO:0000313" key="4">
    <source>
        <dbReference type="Proteomes" id="UP000006727"/>
    </source>
</evidence>
<protein>
    <submittedName>
        <fullName evidence="2 3">Uncharacterized protein</fullName>
    </submittedName>
</protein>
<feature type="region of interest" description="Disordered" evidence="1">
    <location>
        <begin position="1"/>
        <end position="75"/>
    </location>
</feature>
<reference evidence="2 4" key="2">
    <citation type="journal article" date="2018" name="Plant J.">
        <title>The Physcomitrella patens chromosome-scale assembly reveals moss genome structure and evolution.</title>
        <authorList>
            <person name="Lang D."/>
            <person name="Ullrich K.K."/>
            <person name="Murat F."/>
            <person name="Fuchs J."/>
            <person name="Jenkins J."/>
            <person name="Haas F.B."/>
            <person name="Piednoel M."/>
            <person name="Gundlach H."/>
            <person name="Van Bel M."/>
            <person name="Meyberg R."/>
            <person name="Vives C."/>
            <person name="Morata J."/>
            <person name="Symeonidi A."/>
            <person name="Hiss M."/>
            <person name="Muchero W."/>
            <person name="Kamisugi Y."/>
            <person name="Saleh O."/>
            <person name="Blanc G."/>
            <person name="Decker E.L."/>
            <person name="van Gessel N."/>
            <person name="Grimwood J."/>
            <person name="Hayes R.D."/>
            <person name="Graham S.W."/>
            <person name="Gunter L.E."/>
            <person name="McDaniel S.F."/>
            <person name="Hoernstein S.N.W."/>
            <person name="Larsson A."/>
            <person name="Li F.W."/>
            <person name="Perroud P.F."/>
            <person name="Phillips J."/>
            <person name="Ranjan P."/>
            <person name="Rokshar D.S."/>
            <person name="Rothfels C.J."/>
            <person name="Schneider L."/>
            <person name="Shu S."/>
            <person name="Stevenson D.W."/>
            <person name="Thummler F."/>
            <person name="Tillich M."/>
            <person name="Villarreal Aguilar J.C."/>
            <person name="Widiez T."/>
            <person name="Wong G.K."/>
            <person name="Wymore A."/>
            <person name="Zhang Y."/>
            <person name="Zimmer A.D."/>
            <person name="Quatrano R.S."/>
            <person name="Mayer K.F.X."/>
            <person name="Goodstein D."/>
            <person name="Casacuberta J.M."/>
            <person name="Vandepoele K."/>
            <person name="Reski R."/>
            <person name="Cuming A.C."/>
            <person name="Tuskan G.A."/>
            <person name="Maumus F."/>
            <person name="Salse J."/>
            <person name="Schmutz J."/>
            <person name="Rensing S.A."/>
        </authorList>
    </citation>
    <scope>NUCLEOTIDE SEQUENCE [LARGE SCALE GENOMIC DNA]</scope>
    <source>
        <strain evidence="3 4">cv. Gransden 2004</strain>
    </source>
</reference>
<reference evidence="2 4" key="1">
    <citation type="journal article" date="2008" name="Science">
        <title>The Physcomitrella genome reveals evolutionary insights into the conquest of land by plants.</title>
        <authorList>
            <person name="Rensing S."/>
            <person name="Lang D."/>
            <person name="Zimmer A."/>
            <person name="Terry A."/>
            <person name="Salamov A."/>
            <person name="Shapiro H."/>
            <person name="Nishiyama T."/>
            <person name="Perroud P.-F."/>
            <person name="Lindquist E."/>
            <person name="Kamisugi Y."/>
            <person name="Tanahashi T."/>
            <person name="Sakakibara K."/>
            <person name="Fujita T."/>
            <person name="Oishi K."/>
            <person name="Shin-I T."/>
            <person name="Kuroki Y."/>
            <person name="Toyoda A."/>
            <person name="Suzuki Y."/>
            <person name="Hashimoto A."/>
            <person name="Yamaguchi K."/>
            <person name="Sugano A."/>
            <person name="Kohara Y."/>
            <person name="Fujiyama A."/>
            <person name="Anterola A."/>
            <person name="Aoki S."/>
            <person name="Ashton N."/>
            <person name="Barbazuk W.B."/>
            <person name="Barker E."/>
            <person name="Bennetzen J."/>
            <person name="Bezanilla M."/>
            <person name="Blankenship R."/>
            <person name="Cho S.H."/>
            <person name="Dutcher S."/>
            <person name="Estelle M."/>
            <person name="Fawcett J.A."/>
            <person name="Gundlach H."/>
            <person name="Hanada K."/>
            <person name="Heyl A."/>
            <person name="Hicks K.A."/>
            <person name="Hugh J."/>
            <person name="Lohr M."/>
            <person name="Mayer K."/>
            <person name="Melkozernov A."/>
            <person name="Murata T."/>
            <person name="Nelson D."/>
            <person name="Pils B."/>
            <person name="Prigge M."/>
            <person name="Reiss B."/>
            <person name="Renner T."/>
            <person name="Rombauts S."/>
            <person name="Rushton P."/>
            <person name="Sanderfoot A."/>
            <person name="Schween G."/>
            <person name="Shiu S.-H."/>
            <person name="Stueber K."/>
            <person name="Theodoulou F.L."/>
            <person name="Tu H."/>
            <person name="Van de Peer Y."/>
            <person name="Verrier P.J."/>
            <person name="Waters E."/>
            <person name="Wood A."/>
            <person name="Yang L."/>
            <person name="Cove D."/>
            <person name="Cuming A."/>
            <person name="Hasebe M."/>
            <person name="Lucas S."/>
            <person name="Mishler D.B."/>
            <person name="Reski R."/>
            <person name="Grigoriev I."/>
            <person name="Quatrano R.S."/>
            <person name="Boore J.L."/>
        </authorList>
    </citation>
    <scope>NUCLEOTIDE SEQUENCE [LARGE SCALE GENOMIC DNA]</scope>
    <source>
        <strain evidence="3 4">cv. Gransden 2004</strain>
    </source>
</reference>
<dbReference type="EMBL" id="ABEU02000004">
    <property type="protein sequence ID" value="PNR54976.1"/>
    <property type="molecule type" value="Genomic_DNA"/>
</dbReference>
<reference evidence="3" key="3">
    <citation type="submission" date="2020-12" db="UniProtKB">
        <authorList>
            <consortium name="EnsemblPlants"/>
        </authorList>
    </citation>
    <scope>IDENTIFICATION</scope>
</reference>
<keyword evidence="4" id="KW-1185">Reference proteome</keyword>
<organism evidence="2">
    <name type="scientific">Physcomitrium patens</name>
    <name type="common">Spreading-leaved earth moss</name>
    <name type="synonym">Physcomitrella patens</name>
    <dbReference type="NCBI Taxonomy" id="3218"/>
    <lineage>
        <taxon>Eukaryota</taxon>
        <taxon>Viridiplantae</taxon>
        <taxon>Streptophyta</taxon>
        <taxon>Embryophyta</taxon>
        <taxon>Bryophyta</taxon>
        <taxon>Bryophytina</taxon>
        <taxon>Bryopsida</taxon>
        <taxon>Funariidae</taxon>
        <taxon>Funariales</taxon>
        <taxon>Funariaceae</taxon>
        <taxon>Physcomitrium</taxon>
    </lineage>
</organism>
<evidence type="ECO:0000313" key="2">
    <source>
        <dbReference type="EMBL" id="PNR54976.1"/>
    </source>
</evidence>
<name>A0A2K1KMI0_PHYPA</name>